<dbReference type="OrthoDB" id="9803672at2"/>
<dbReference type="HAMAP" id="MF_01306_B">
    <property type="entry name" value="Ribosomal_uS4_B"/>
    <property type="match status" value="1"/>
</dbReference>
<keyword evidence="4 7" id="KW-0689">Ribosomal protein</keyword>
<keyword evidence="5 7" id="KW-0687">Ribonucleoprotein</keyword>
<dbReference type="PANTHER" id="PTHR11831">
    <property type="entry name" value="30S 40S RIBOSOMAL PROTEIN"/>
    <property type="match status" value="1"/>
</dbReference>
<dbReference type="Pfam" id="PF00163">
    <property type="entry name" value="Ribosomal_S4"/>
    <property type="match status" value="1"/>
</dbReference>
<dbReference type="Gene3D" id="3.10.290.10">
    <property type="entry name" value="RNA-binding S4 domain"/>
    <property type="match status" value="1"/>
</dbReference>
<dbReference type="NCBIfam" id="TIGR01017">
    <property type="entry name" value="rpsD_bact"/>
    <property type="match status" value="1"/>
</dbReference>
<dbReference type="InterPro" id="IPR001912">
    <property type="entry name" value="Ribosomal_uS4_N"/>
</dbReference>
<dbReference type="PROSITE" id="PS50889">
    <property type="entry name" value="S4"/>
    <property type="match status" value="1"/>
</dbReference>
<dbReference type="InterPro" id="IPR036986">
    <property type="entry name" value="S4_RNA-bd_sf"/>
</dbReference>
<dbReference type="InterPro" id="IPR022801">
    <property type="entry name" value="Ribosomal_uS4"/>
</dbReference>
<dbReference type="AlphaFoldDB" id="A0A0M4NTZ4"/>
<dbReference type="InterPro" id="IPR005709">
    <property type="entry name" value="Ribosomal_uS4_bac-type"/>
</dbReference>
<dbReference type="KEGG" id="tho:SP60_05360"/>
<keyword evidence="2 7" id="KW-0699">rRNA-binding</keyword>
<dbReference type="FunFam" id="1.10.1050.10:FF:000001">
    <property type="entry name" value="30S ribosomal protein S4"/>
    <property type="match status" value="1"/>
</dbReference>
<organism evidence="11 12">
    <name type="scientific">Candidatus Thioglobus autotrophicus</name>
    <dbReference type="NCBI Taxonomy" id="1705394"/>
    <lineage>
        <taxon>Bacteria</taxon>
        <taxon>Pseudomonadati</taxon>
        <taxon>Pseudomonadota</taxon>
        <taxon>Gammaproteobacteria</taxon>
        <taxon>Candidatus Pseudothioglobaceae</taxon>
        <taxon>Candidatus Thioglobus</taxon>
    </lineage>
</organism>
<evidence type="ECO:0000256" key="5">
    <source>
        <dbReference type="ARBA" id="ARBA00023274"/>
    </source>
</evidence>
<dbReference type="FunFam" id="3.10.290.10:FF:000001">
    <property type="entry name" value="30S ribosomal protein S4"/>
    <property type="match status" value="1"/>
</dbReference>
<accession>A0A0M4NTZ4</accession>
<dbReference type="GO" id="GO:0042274">
    <property type="term" value="P:ribosomal small subunit biogenesis"/>
    <property type="evidence" value="ECO:0007669"/>
    <property type="project" value="TreeGrafter"/>
</dbReference>
<proteinExistence type="inferred from homology"/>
<name>A0A0M4NTZ4_9GAMM</name>
<evidence type="ECO:0000256" key="3">
    <source>
        <dbReference type="ARBA" id="ARBA00022884"/>
    </source>
</evidence>
<dbReference type="EMBL" id="CP010552">
    <property type="protein sequence ID" value="ALE52682.1"/>
    <property type="molecule type" value="Genomic_DNA"/>
</dbReference>
<feature type="domain" description="Small ribosomal subunit protein uS4 N-terminal" evidence="10">
    <location>
        <begin position="3"/>
        <end position="97"/>
    </location>
</feature>
<dbReference type="NCBIfam" id="NF003717">
    <property type="entry name" value="PRK05327.1"/>
    <property type="match status" value="1"/>
</dbReference>
<dbReference type="GO" id="GO:0006412">
    <property type="term" value="P:translation"/>
    <property type="evidence" value="ECO:0007669"/>
    <property type="project" value="UniProtKB-UniRule"/>
</dbReference>
<dbReference type="InterPro" id="IPR002942">
    <property type="entry name" value="S4_RNA-bd"/>
</dbReference>
<evidence type="ECO:0000256" key="1">
    <source>
        <dbReference type="ARBA" id="ARBA00007465"/>
    </source>
</evidence>
<evidence type="ECO:0000256" key="2">
    <source>
        <dbReference type="ARBA" id="ARBA00022730"/>
    </source>
</evidence>
<evidence type="ECO:0000256" key="4">
    <source>
        <dbReference type="ARBA" id="ARBA00022980"/>
    </source>
</evidence>
<dbReference type="Pfam" id="PF01479">
    <property type="entry name" value="S4"/>
    <property type="match status" value="1"/>
</dbReference>
<evidence type="ECO:0000313" key="12">
    <source>
        <dbReference type="Proteomes" id="UP000058020"/>
    </source>
</evidence>
<dbReference type="RefSeq" id="WP_053951646.1">
    <property type="nucleotide sequence ID" value="NZ_CP010552.1"/>
</dbReference>
<comment type="function">
    <text evidence="7">One of the primary rRNA binding proteins, it binds directly to 16S rRNA where it nucleates assembly of the body of the 30S subunit.</text>
</comment>
<dbReference type="GO" id="GO:0015935">
    <property type="term" value="C:small ribosomal subunit"/>
    <property type="evidence" value="ECO:0007669"/>
    <property type="project" value="InterPro"/>
</dbReference>
<sequence length="208" mass="23483">MARYTGPTCKLARREGTDLFLKSGIRSLDSKCKITQLPGVHGANARRQKGTEYGLQLREKQKVRRIYGVLEKQFRLYYQKASQKKGSTGENLLSLLECRLDNVVYRMGFGATRAEARQLVSHKSILVNGSIVNIPSYQVSANDEISIREKAKKQSRIQLAVELAEQGDQPDWIDVDSKALKGLFKNVPARDDLSSDIQEHLIVELYSK</sequence>
<evidence type="ECO:0000259" key="10">
    <source>
        <dbReference type="SMART" id="SM01390"/>
    </source>
</evidence>
<keyword evidence="3 7" id="KW-0694">RNA-binding</keyword>
<dbReference type="Proteomes" id="UP000058020">
    <property type="component" value="Chromosome"/>
</dbReference>
<protein>
    <recommendedName>
        <fullName evidence="6 7">Small ribosomal subunit protein uS4</fullName>
    </recommendedName>
</protein>
<dbReference type="PATRIC" id="fig|1705394.5.peg.1071"/>
<dbReference type="SUPFAM" id="SSF55174">
    <property type="entry name" value="Alpha-L RNA-binding motif"/>
    <property type="match status" value="1"/>
</dbReference>
<dbReference type="PROSITE" id="PS00632">
    <property type="entry name" value="RIBOSOMAL_S4"/>
    <property type="match status" value="1"/>
</dbReference>
<comment type="subunit">
    <text evidence="7">Part of the 30S ribosomal subunit. Contacts protein S5. The interaction surface between S4 and S5 is involved in control of translational fidelity.</text>
</comment>
<dbReference type="Gene3D" id="1.10.1050.10">
    <property type="entry name" value="Ribosomal Protein S4 Delta 41, Chain A, domain 1"/>
    <property type="match status" value="1"/>
</dbReference>
<comment type="similarity">
    <text evidence="1 7 8">Belongs to the universal ribosomal protein uS4 family.</text>
</comment>
<feature type="domain" description="RNA-binding S4" evidence="9">
    <location>
        <begin position="98"/>
        <end position="162"/>
    </location>
</feature>
<dbReference type="GO" id="GO:0019843">
    <property type="term" value="F:rRNA binding"/>
    <property type="evidence" value="ECO:0007669"/>
    <property type="project" value="UniProtKB-UniRule"/>
</dbReference>
<dbReference type="SMART" id="SM01390">
    <property type="entry name" value="Ribosomal_S4"/>
    <property type="match status" value="1"/>
</dbReference>
<evidence type="ECO:0000256" key="6">
    <source>
        <dbReference type="ARBA" id="ARBA00035254"/>
    </source>
</evidence>
<comment type="function">
    <text evidence="7">With S5 and S12 plays an important role in translational accuracy.</text>
</comment>
<evidence type="ECO:0000313" key="11">
    <source>
        <dbReference type="EMBL" id="ALE52682.1"/>
    </source>
</evidence>
<dbReference type="CDD" id="cd00165">
    <property type="entry name" value="S4"/>
    <property type="match status" value="1"/>
</dbReference>
<dbReference type="InterPro" id="IPR018079">
    <property type="entry name" value="Ribosomal_uS4_CS"/>
</dbReference>
<keyword evidence="12" id="KW-1185">Reference proteome</keyword>
<reference evidence="11 12" key="1">
    <citation type="journal article" date="2015" name="Genome Announc.">
        <title>Genome Sequence of 'Candidatus Thioglobus autotrophica' Strain EF1, a Chemoautotroph from the SUP05 Clade of Marine Gammaproteobacteria.</title>
        <authorList>
            <person name="Shah V."/>
            <person name="Morris R.M."/>
        </authorList>
    </citation>
    <scope>NUCLEOTIDE SEQUENCE [LARGE SCALE GENOMIC DNA]</scope>
    <source>
        <strain evidence="11 12">EF1</strain>
    </source>
</reference>
<evidence type="ECO:0000256" key="7">
    <source>
        <dbReference type="HAMAP-Rule" id="MF_01306"/>
    </source>
</evidence>
<dbReference type="SMART" id="SM00363">
    <property type="entry name" value="S4"/>
    <property type="match status" value="1"/>
</dbReference>
<dbReference type="GO" id="GO:0003735">
    <property type="term" value="F:structural constituent of ribosome"/>
    <property type="evidence" value="ECO:0007669"/>
    <property type="project" value="InterPro"/>
</dbReference>
<evidence type="ECO:0000259" key="9">
    <source>
        <dbReference type="SMART" id="SM00363"/>
    </source>
</evidence>
<dbReference type="PANTHER" id="PTHR11831:SF4">
    <property type="entry name" value="SMALL RIBOSOMAL SUBUNIT PROTEIN US4M"/>
    <property type="match status" value="1"/>
</dbReference>
<gene>
    <name evidence="7" type="primary">rpsD</name>
    <name evidence="11" type="ORF">SP60_05360</name>
</gene>
<dbReference type="STRING" id="1705394.SP60_05360"/>
<evidence type="ECO:0000256" key="8">
    <source>
        <dbReference type="RuleBase" id="RU003699"/>
    </source>
</evidence>